<keyword evidence="1" id="KW-0812">Transmembrane</keyword>
<dbReference type="RefSeq" id="WP_338397004.1">
    <property type="nucleotide sequence ID" value="NZ_AP025292.1"/>
</dbReference>
<name>A0ABN6L976_9BACT</name>
<dbReference type="Pfam" id="PF20498">
    <property type="entry name" value="DUF6728"/>
    <property type="match status" value="1"/>
</dbReference>
<organism evidence="2 3">
    <name type="scientific">Persicobacter psychrovividus</name>
    <dbReference type="NCBI Taxonomy" id="387638"/>
    <lineage>
        <taxon>Bacteria</taxon>
        <taxon>Pseudomonadati</taxon>
        <taxon>Bacteroidota</taxon>
        <taxon>Cytophagia</taxon>
        <taxon>Cytophagales</taxon>
        <taxon>Persicobacteraceae</taxon>
        <taxon>Persicobacter</taxon>
    </lineage>
</organism>
<reference evidence="2 3" key="1">
    <citation type="submission" date="2021-12" db="EMBL/GenBank/DDBJ databases">
        <title>Genome sequencing of bacteria with rrn-lacking chromosome and rrn-plasmid.</title>
        <authorList>
            <person name="Anda M."/>
            <person name="Iwasaki W."/>
        </authorList>
    </citation>
    <scope>NUCLEOTIDE SEQUENCE [LARGE SCALE GENOMIC DNA]</scope>
    <source>
        <strain evidence="2 3">NBRC 101262</strain>
    </source>
</reference>
<evidence type="ECO:0008006" key="4">
    <source>
        <dbReference type="Google" id="ProtNLM"/>
    </source>
</evidence>
<dbReference type="EMBL" id="AP025292">
    <property type="protein sequence ID" value="BDC99782.1"/>
    <property type="molecule type" value="Genomic_DNA"/>
</dbReference>
<evidence type="ECO:0000256" key="1">
    <source>
        <dbReference type="SAM" id="Phobius"/>
    </source>
</evidence>
<evidence type="ECO:0000313" key="3">
    <source>
        <dbReference type="Proteomes" id="UP001354989"/>
    </source>
</evidence>
<evidence type="ECO:0000313" key="2">
    <source>
        <dbReference type="EMBL" id="BDC99782.1"/>
    </source>
</evidence>
<gene>
    <name evidence="2" type="ORF">PEPS_20630</name>
</gene>
<protein>
    <recommendedName>
        <fullName evidence="4">DUF5808 domain-containing protein</fullName>
    </recommendedName>
</protein>
<keyword evidence="3" id="KW-1185">Reference proteome</keyword>
<feature type="transmembrane region" description="Helical" evidence="1">
    <location>
        <begin position="44"/>
        <end position="62"/>
    </location>
</feature>
<sequence>MKESTDEKPKGWKAYFQFSEVLGYFFRKKDPNRPTSFSLKMMHGVNKISILMFLIGVVYLVVRRLMY</sequence>
<proteinExistence type="predicted"/>
<keyword evidence="1" id="KW-1133">Transmembrane helix</keyword>
<accession>A0ABN6L976</accession>
<dbReference type="InterPro" id="IPR046615">
    <property type="entry name" value="DUF6728"/>
</dbReference>
<dbReference type="Proteomes" id="UP001354989">
    <property type="component" value="Chromosome"/>
</dbReference>
<keyword evidence="1" id="KW-0472">Membrane</keyword>